<keyword evidence="1" id="KW-0862">Zinc</keyword>
<feature type="domain" description="RING-type" evidence="2">
    <location>
        <begin position="1"/>
        <end position="30"/>
    </location>
</feature>
<sequence length="143" mass="16721">MIPCGHIFGSLCISRWLENASTHQDCPNCRRRMVYSECGHNIRPVQIDWNPRPVRDADMPEKCGICRAGGGEVEERLRMLKMRQEAEERALVGMRIQLPGFFGAFCRGSILSVERRIEESKEGWRRELEGLYAELRREQRVEW</sequence>
<evidence type="ECO:0000256" key="1">
    <source>
        <dbReference type="PROSITE-ProRule" id="PRU00175"/>
    </source>
</evidence>
<dbReference type="SUPFAM" id="SSF57850">
    <property type="entry name" value="RING/U-box"/>
    <property type="match status" value="1"/>
</dbReference>
<keyword evidence="4" id="KW-1185">Reference proteome</keyword>
<organism evidence="3 4">
    <name type="scientific">Hyaloscypha variabilis (strain UAMH 11265 / GT02V1 / F)</name>
    <name type="common">Meliniomyces variabilis</name>
    <dbReference type="NCBI Taxonomy" id="1149755"/>
    <lineage>
        <taxon>Eukaryota</taxon>
        <taxon>Fungi</taxon>
        <taxon>Dikarya</taxon>
        <taxon>Ascomycota</taxon>
        <taxon>Pezizomycotina</taxon>
        <taxon>Leotiomycetes</taxon>
        <taxon>Helotiales</taxon>
        <taxon>Hyaloscyphaceae</taxon>
        <taxon>Hyaloscypha</taxon>
        <taxon>Hyaloscypha variabilis</taxon>
    </lineage>
</organism>
<name>A0A2J6RX38_HYAVF</name>
<dbReference type="STRING" id="1149755.A0A2J6RX38"/>
<protein>
    <recommendedName>
        <fullName evidence="2">RING-type domain-containing protein</fullName>
    </recommendedName>
</protein>
<reference evidence="3 4" key="1">
    <citation type="submission" date="2016-04" db="EMBL/GenBank/DDBJ databases">
        <title>A degradative enzymes factory behind the ericoid mycorrhizal symbiosis.</title>
        <authorList>
            <consortium name="DOE Joint Genome Institute"/>
            <person name="Martino E."/>
            <person name="Morin E."/>
            <person name="Grelet G."/>
            <person name="Kuo A."/>
            <person name="Kohler A."/>
            <person name="Daghino S."/>
            <person name="Barry K."/>
            <person name="Choi C."/>
            <person name="Cichocki N."/>
            <person name="Clum A."/>
            <person name="Copeland A."/>
            <person name="Hainaut M."/>
            <person name="Haridas S."/>
            <person name="Labutti K."/>
            <person name="Lindquist E."/>
            <person name="Lipzen A."/>
            <person name="Khouja H.-R."/>
            <person name="Murat C."/>
            <person name="Ohm R."/>
            <person name="Olson A."/>
            <person name="Spatafora J."/>
            <person name="Veneault-Fourrey C."/>
            <person name="Henrissat B."/>
            <person name="Grigoriev I."/>
            <person name="Martin F."/>
            <person name="Perotto S."/>
        </authorList>
    </citation>
    <scope>NUCLEOTIDE SEQUENCE [LARGE SCALE GENOMIC DNA]</scope>
    <source>
        <strain evidence="3 4">F</strain>
    </source>
</reference>
<proteinExistence type="predicted"/>
<dbReference type="InterPro" id="IPR001841">
    <property type="entry name" value="Znf_RING"/>
</dbReference>
<dbReference type="Proteomes" id="UP000235786">
    <property type="component" value="Unassembled WGS sequence"/>
</dbReference>
<evidence type="ECO:0000313" key="4">
    <source>
        <dbReference type="Proteomes" id="UP000235786"/>
    </source>
</evidence>
<dbReference type="Pfam" id="PF13639">
    <property type="entry name" value="zf-RING_2"/>
    <property type="match status" value="1"/>
</dbReference>
<dbReference type="PROSITE" id="PS50089">
    <property type="entry name" value="ZF_RING_2"/>
    <property type="match status" value="1"/>
</dbReference>
<dbReference type="GO" id="GO:0008270">
    <property type="term" value="F:zinc ion binding"/>
    <property type="evidence" value="ECO:0007669"/>
    <property type="project" value="UniProtKB-KW"/>
</dbReference>
<keyword evidence="1" id="KW-0479">Metal-binding</keyword>
<dbReference type="AlphaFoldDB" id="A0A2J6RX38"/>
<keyword evidence="1" id="KW-0863">Zinc-finger</keyword>
<evidence type="ECO:0000259" key="2">
    <source>
        <dbReference type="PROSITE" id="PS50089"/>
    </source>
</evidence>
<dbReference type="EMBL" id="KZ613942">
    <property type="protein sequence ID" value="PMD43079.1"/>
    <property type="molecule type" value="Genomic_DNA"/>
</dbReference>
<gene>
    <name evidence="3" type="ORF">L207DRAFT_422869</name>
</gene>
<accession>A0A2J6RX38</accession>
<evidence type="ECO:0000313" key="3">
    <source>
        <dbReference type="EMBL" id="PMD43079.1"/>
    </source>
</evidence>
<dbReference type="Gene3D" id="3.30.40.10">
    <property type="entry name" value="Zinc/RING finger domain, C3HC4 (zinc finger)"/>
    <property type="match status" value="1"/>
</dbReference>
<dbReference type="OrthoDB" id="8062037at2759"/>
<dbReference type="InterPro" id="IPR013083">
    <property type="entry name" value="Znf_RING/FYVE/PHD"/>
</dbReference>